<protein>
    <submittedName>
        <fullName evidence="3">Uncharacterized protein</fullName>
    </submittedName>
</protein>
<name>A0A7C8VLK0_ORBOL</name>
<evidence type="ECO:0000256" key="1">
    <source>
        <dbReference type="SAM" id="MobiDB-lite"/>
    </source>
</evidence>
<organism evidence="3 4">
    <name type="scientific">Orbilia oligospora</name>
    <name type="common">Nematode-trapping fungus</name>
    <name type="synonym">Arthrobotrys oligospora</name>
    <dbReference type="NCBI Taxonomy" id="2813651"/>
    <lineage>
        <taxon>Eukaryota</taxon>
        <taxon>Fungi</taxon>
        <taxon>Dikarya</taxon>
        <taxon>Ascomycota</taxon>
        <taxon>Pezizomycotina</taxon>
        <taxon>Orbiliomycetes</taxon>
        <taxon>Orbiliales</taxon>
        <taxon>Orbiliaceae</taxon>
        <taxon>Orbilia</taxon>
    </lineage>
</organism>
<accession>A0A7C8VLK0</accession>
<dbReference type="Proteomes" id="UP000474640">
    <property type="component" value="Unassembled WGS sequence"/>
</dbReference>
<comment type="caution">
    <text evidence="3">The sequence shown here is derived from an EMBL/GenBank/DDBJ whole genome shotgun (WGS) entry which is preliminary data.</text>
</comment>
<dbReference type="AlphaFoldDB" id="A0A7C8VLK0"/>
<reference evidence="3 4" key="1">
    <citation type="submission" date="2020-01" db="EMBL/GenBank/DDBJ databases">
        <authorList>
            <person name="Palmer J.M."/>
        </authorList>
    </citation>
    <scope>NUCLEOTIDE SEQUENCE [LARGE SCALE GENOMIC DNA]</scope>
    <source>
        <strain evidence="3 4">TWF970</strain>
    </source>
</reference>
<evidence type="ECO:0000313" key="3">
    <source>
        <dbReference type="EMBL" id="KAF3276103.1"/>
    </source>
</evidence>
<dbReference type="OrthoDB" id="10450356at2759"/>
<feature type="region of interest" description="Disordered" evidence="1">
    <location>
        <begin position="1"/>
        <end position="70"/>
    </location>
</feature>
<feature type="region of interest" description="Disordered" evidence="1">
    <location>
        <begin position="242"/>
        <end position="266"/>
    </location>
</feature>
<gene>
    <name evidence="3" type="ORF">TWF970_006388</name>
</gene>
<feature type="compositionally biased region" description="Acidic residues" evidence="1">
    <location>
        <begin position="242"/>
        <end position="253"/>
    </location>
</feature>
<evidence type="ECO:0000256" key="2">
    <source>
        <dbReference type="SAM" id="Phobius"/>
    </source>
</evidence>
<feature type="compositionally biased region" description="Low complexity" evidence="1">
    <location>
        <begin position="49"/>
        <end position="70"/>
    </location>
</feature>
<feature type="transmembrane region" description="Helical" evidence="2">
    <location>
        <begin position="208"/>
        <end position="231"/>
    </location>
</feature>
<proteinExistence type="predicted"/>
<keyword evidence="2" id="KW-0812">Transmembrane</keyword>
<feature type="transmembrane region" description="Helical" evidence="2">
    <location>
        <begin position="94"/>
        <end position="115"/>
    </location>
</feature>
<sequence>MTPSTPPSHRIESITSPESDSEPLLPLYTPSTTLPPAYTTHRTDRLLLSSSSSSSSSPSPSGQSTTSPTSDPLKIPIFSITGHLRLKIHNPLQLLHRFLFTFLLLNTALFALLVYKLDETTFLTVPGIEYKICVCPLPPPQSGVHHQFERYGDFIGGGECYAFFNTNDNNNNNGGAGILKGGRREYEKLLVWKECIEEVGRSRRWREWILWVVMPVMCVVETVAAGAWWWCLREVEREEKEEEREREEQEVGQEEVNVHGGKSGDV</sequence>
<keyword evidence="2" id="KW-0472">Membrane</keyword>
<evidence type="ECO:0000313" key="4">
    <source>
        <dbReference type="Proteomes" id="UP000474640"/>
    </source>
</evidence>
<dbReference type="EMBL" id="JAABOJ010000034">
    <property type="protein sequence ID" value="KAF3276103.1"/>
    <property type="molecule type" value="Genomic_DNA"/>
</dbReference>
<keyword evidence="2" id="KW-1133">Transmembrane helix</keyword>
<feature type="compositionally biased region" description="Low complexity" evidence="1">
    <location>
        <begin position="23"/>
        <end position="40"/>
    </location>
</feature>